<gene>
    <name evidence="3" type="ORF">DYH56_09945</name>
</gene>
<dbReference type="PANTHER" id="PTHR45138">
    <property type="entry name" value="REGULATORY COMPONENTS OF SENSORY TRANSDUCTION SYSTEM"/>
    <property type="match status" value="1"/>
</dbReference>
<comment type="caution">
    <text evidence="3">The sequence shown here is derived from an EMBL/GenBank/DDBJ whole genome shotgun (WGS) entry which is preliminary data.</text>
</comment>
<feature type="domain" description="PAS" evidence="1">
    <location>
        <begin position="21"/>
        <end position="74"/>
    </location>
</feature>
<dbReference type="PANTHER" id="PTHR45138:SF9">
    <property type="entry name" value="DIGUANYLATE CYCLASE DGCM-RELATED"/>
    <property type="match status" value="1"/>
</dbReference>
<dbReference type="PROSITE" id="PS50112">
    <property type="entry name" value="PAS"/>
    <property type="match status" value="1"/>
</dbReference>
<evidence type="ECO:0000313" key="4">
    <source>
        <dbReference type="Proteomes" id="UP000263486"/>
    </source>
</evidence>
<proteinExistence type="predicted"/>
<dbReference type="CDD" id="cd00130">
    <property type="entry name" value="PAS"/>
    <property type="match status" value="1"/>
</dbReference>
<accession>A0ABX9KG96</accession>
<dbReference type="SMART" id="SM00267">
    <property type="entry name" value="GGDEF"/>
    <property type="match status" value="1"/>
</dbReference>
<reference evidence="3 4" key="1">
    <citation type="submission" date="2018-08" db="EMBL/GenBank/DDBJ databases">
        <title>Draft genome sequence of Psychrilyobacter sp. strain SD5 isolated from Black Sea water.</title>
        <authorList>
            <person name="Yadav S."/>
            <person name="Villanueva L."/>
            <person name="Damste J.S.S."/>
        </authorList>
    </citation>
    <scope>NUCLEOTIDE SEQUENCE [LARGE SCALE GENOMIC DNA]</scope>
    <source>
        <strain evidence="3 4">SD5</strain>
    </source>
</reference>
<sequence>MSDFEKYNSQYEEPKSTMFQMLDKNGDILHVNQKWLEEMGYELHEVKGRFFGEFITEDYHVAVKKNFPHLKDYGFVNNVQLKLKRKDGVVIETVLNGISVYDEEGNFINTRCEMRNLNYFMESSIYIQALLEKERFLKGNLFFKSQITQAILYSDTLNEFLNSVTKIFKEPVEVMGIYLSSLDVFGKRTILFDYKSESQFSETMKNSLSCKNCMSEIKDKTFIIDSNSKSNIFEGINSQLGINESLVILPVVSSKKILVNKIDFFIHLKDLTPFEEEWLFFLKDIKDILSLGIETFETDENLKNTMNKLYHLSTKDPLTGVYNRYEFEKSVKENIRIFERYNTHFSLIMYDIDNFKSINDTFGHCIGDKVLKELCRLVTKNIRGIDKLFRLGGDEFVILLPESDQKDAFKLAERLKDEVSSFDFSGDNLTCSFGVTEVRRGDVIDKIMKRSDNAMYTSKKNNKNRVSIG</sequence>
<dbReference type="InterPro" id="IPR000160">
    <property type="entry name" value="GGDEF_dom"/>
</dbReference>
<dbReference type="SUPFAM" id="SSF55785">
    <property type="entry name" value="PYP-like sensor domain (PAS domain)"/>
    <property type="match status" value="1"/>
</dbReference>
<evidence type="ECO:0000313" key="3">
    <source>
        <dbReference type="EMBL" id="REI40793.1"/>
    </source>
</evidence>
<dbReference type="Gene3D" id="3.30.70.270">
    <property type="match status" value="1"/>
</dbReference>
<dbReference type="Pfam" id="PF13426">
    <property type="entry name" value="PAS_9"/>
    <property type="match status" value="1"/>
</dbReference>
<evidence type="ECO:0000259" key="2">
    <source>
        <dbReference type="PROSITE" id="PS50887"/>
    </source>
</evidence>
<dbReference type="InterPro" id="IPR043128">
    <property type="entry name" value="Rev_trsase/Diguanyl_cyclase"/>
</dbReference>
<name>A0ABX9KG96_9FUSO</name>
<dbReference type="InterPro" id="IPR035965">
    <property type="entry name" value="PAS-like_dom_sf"/>
</dbReference>
<dbReference type="PROSITE" id="PS50887">
    <property type="entry name" value="GGDEF"/>
    <property type="match status" value="1"/>
</dbReference>
<dbReference type="Pfam" id="PF00990">
    <property type="entry name" value="GGDEF"/>
    <property type="match status" value="1"/>
</dbReference>
<dbReference type="Gene3D" id="3.30.450.20">
    <property type="entry name" value="PAS domain"/>
    <property type="match status" value="1"/>
</dbReference>
<dbReference type="CDD" id="cd01949">
    <property type="entry name" value="GGDEF"/>
    <property type="match status" value="1"/>
</dbReference>
<dbReference type="EMBL" id="QUAJ01000016">
    <property type="protein sequence ID" value="REI40793.1"/>
    <property type="molecule type" value="Genomic_DNA"/>
</dbReference>
<dbReference type="SUPFAM" id="SSF55073">
    <property type="entry name" value="Nucleotide cyclase"/>
    <property type="match status" value="1"/>
</dbReference>
<dbReference type="Proteomes" id="UP000263486">
    <property type="component" value="Unassembled WGS sequence"/>
</dbReference>
<dbReference type="NCBIfam" id="TIGR00229">
    <property type="entry name" value="sensory_box"/>
    <property type="match status" value="1"/>
</dbReference>
<dbReference type="InterPro" id="IPR050469">
    <property type="entry name" value="Diguanylate_Cyclase"/>
</dbReference>
<evidence type="ECO:0000259" key="1">
    <source>
        <dbReference type="PROSITE" id="PS50112"/>
    </source>
</evidence>
<dbReference type="RefSeq" id="WP_114642714.1">
    <property type="nucleotide sequence ID" value="NZ_JAACIO010000018.1"/>
</dbReference>
<feature type="domain" description="GGDEF" evidence="2">
    <location>
        <begin position="343"/>
        <end position="469"/>
    </location>
</feature>
<dbReference type="NCBIfam" id="TIGR00254">
    <property type="entry name" value="GGDEF"/>
    <property type="match status" value="1"/>
</dbReference>
<dbReference type="InterPro" id="IPR029787">
    <property type="entry name" value="Nucleotide_cyclase"/>
</dbReference>
<keyword evidence="4" id="KW-1185">Reference proteome</keyword>
<protein>
    <submittedName>
        <fullName evidence="3">Diguanylate cyclase</fullName>
    </submittedName>
</protein>
<organism evidence="3 4">
    <name type="scientific">Psychrilyobacter piezotolerans</name>
    <dbReference type="NCBI Taxonomy" id="2293438"/>
    <lineage>
        <taxon>Bacteria</taxon>
        <taxon>Fusobacteriati</taxon>
        <taxon>Fusobacteriota</taxon>
        <taxon>Fusobacteriia</taxon>
        <taxon>Fusobacteriales</taxon>
        <taxon>Fusobacteriaceae</taxon>
        <taxon>Psychrilyobacter</taxon>
    </lineage>
</organism>
<dbReference type="InterPro" id="IPR000014">
    <property type="entry name" value="PAS"/>
</dbReference>